<dbReference type="eggNOG" id="ENOG502R8YK">
    <property type="taxonomic scope" value="Eukaryota"/>
</dbReference>
<dbReference type="GO" id="GO:0008270">
    <property type="term" value="F:zinc ion binding"/>
    <property type="evidence" value="ECO:0007669"/>
    <property type="project" value="InterPro"/>
</dbReference>
<dbReference type="Gene3D" id="4.10.240.10">
    <property type="entry name" value="Zn(2)-C6 fungal-type DNA-binding domain"/>
    <property type="match status" value="1"/>
</dbReference>
<evidence type="ECO:0000256" key="2">
    <source>
        <dbReference type="ARBA" id="ARBA00023125"/>
    </source>
</evidence>
<feature type="domain" description="Zn(2)-C6 fungal-type" evidence="5">
    <location>
        <begin position="10"/>
        <end position="39"/>
    </location>
</feature>
<name>V5GCP1_BYSSN</name>
<dbReference type="GO" id="GO:0000981">
    <property type="term" value="F:DNA-binding transcription factor activity, RNA polymerase II-specific"/>
    <property type="evidence" value="ECO:0007669"/>
    <property type="project" value="InterPro"/>
</dbReference>
<dbReference type="SMART" id="SM00066">
    <property type="entry name" value="GAL4"/>
    <property type="match status" value="1"/>
</dbReference>
<dbReference type="PROSITE" id="PS50048">
    <property type="entry name" value="ZN2_CY6_FUNGAL_2"/>
    <property type="match status" value="1"/>
</dbReference>
<evidence type="ECO:0000313" key="7">
    <source>
        <dbReference type="Proteomes" id="UP000018001"/>
    </source>
</evidence>
<evidence type="ECO:0000256" key="3">
    <source>
        <dbReference type="ARBA" id="ARBA00023163"/>
    </source>
</evidence>
<comment type="caution">
    <text evidence="6">The sequence shown here is derived from an EMBL/GenBank/DDBJ whole genome shotgun (WGS) entry which is preliminary data.</text>
</comment>
<protein>
    <recommendedName>
        <fullName evidence="5">Zn(2)-C6 fungal-type domain-containing protein</fullName>
    </recommendedName>
</protein>
<accession>V5GCP1</accession>
<gene>
    <name evidence="6" type="ORF">PVAR5_8558</name>
</gene>
<dbReference type="InterPro" id="IPR053178">
    <property type="entry name" value="Osmoadaptation_assoc"/>
</dbReference>
<dbReference type="GO" id="GO:0003677">
    <property type="term" value="F:DNA binding"/>
    <property type="evidence" value="ECO:0007669"/>
    <property type="project" value="UniProtKB-KW"/>
</dbReference>
<keyword evidence="3" id="KW-0804">Transcription</keyword>
<dbReference type="HOGENOM" id="CLU_043567_1_0_1"/>
<dbReference type="SUPFAM" id="SSF57701">
    <property type="entry name" value="Zn2/Cys6 DNA-binding domain"/>
    <property type="match status" value="1"/>
</dbReference>
<dbReference type="CDD" id="cd00067">
    <property type="entry name" value="GAL4"/>
    <property type="match status" value="1"/>
</dbReference>
<reference evidence="7" key="1">
    <citation type="journal article" date="2014" name="Genome Announc.">
        <title>Draft genome sequence of the formaldehyde-resistant fungus Byssochlamys spectabilis No. 5 (anamorph Paecilomyces variotii No. 5) (NBRC109023).</title>
        <authorList>
            <person name="Oka T."/>
            <person name="Ekino K."/>
            <person name="Fukuda K."/>
            <person name="Nomura Y."/>
        </authorList>
    </citation>
    <scope>NUCLEOTIDE SEQUENCE [LARGE SCALE GENOMIC DNA]</scope>
    <source>
        <strain evidence="7">No. 5 / NBRC 109023</strain>
    </source>
</reference>
<sequence length="470" mass="51916">MPRVSARSRGCRTCLKAKVKCDEAGPVCSRCARLGKPCTGPIKGPVIVDMSVKLRKKHDIQCNGIYSSQDADSTRHTLVEESSLVTVRRSSGPDAIHFAAKSPILGTRATDKDQVIDLNFPPRETSFLHPYYKSLIGSGVEQLCIAQFISTFAKAEQCHVGKADWMRELPQMASMGDIPALKHAIRAASMACYANTLQLTSLRTDACRWYTVSLNQQNRRLSRISQGNGNVKQPTLEDISAWSGHIMGAVTLCKLMGPEVYCSVVPTALFRTIRIISLPIFIFEKKESFFGKYPWTAVPFSTEPKTPLDELMDLMHYIPNCLALYNRNSNEKYQCYTGTAQDTNTPTLALDVHQLNQQLEEWESEFMLSPHKENNIGYRTLADINLSSLDSLPADTAIATINAAYVILHSILVLSGSSQPCSKSKIISSADAILNASDNLISDQLRASTWVLYLERLDYAVGIGGANNEP</sequence>
<keyword evidence="7" id="KW-1185">Reference proteome</keyword>
<keyword evidence="2" id="KW-0238">DNA-binding</keyword>
<evidence type="ECO:0000313" key="6">
    <source>
        <dbReference type="EMBL" id="GAD99831.1"/>
    </source>
</evidence>
<dbReference type="InParanoid" id="V5GCP1"/>
<keyword evidence="1" id="KW-0805">Transcription regulation</keyword>
<organism evidence="6 7">
    <name type="scientific">Byssochlamys spectabilis (strain No. 5 / NBRC 109023)</name>
    <name type="common">Paecilomyces variotii</name>
    <dbReference type="NCBI Taxonomy" id="1356009"/>
    <lineage>
        <taxon>Eukaryota</taxon>
        <taxon>Fungi</taxon>
        <taxon>Dikarya</taxon>
        <taxon>Ascomycota</taxon>
        <taxon>Pezizomycotina</taxon>
        <taxon>Eurotiomycetes</taxon>
        <taxon>Eurotiomycetidae</taxon>
        <taxon>Eurotiales</taxon>
        <taxon>Thermoascaceae</taxon>
        <taxon>Paecilomyces</taxon>
    </lineage>
</organism>
<dbReference type="OrthoDB" id="3477330at2759"/>
<dbReference type="PANTHER" id="PTHR38111">
    <property type="entry name" value="ZN(2)-C6 FUNGAL-TYPE DOMAIN-CONTAINING PROTEIN-RELATED"/>
    <property type="match status" value="1"/>
</dbReference>
<dbReference type="PANTHER" id="PTHR38111:SF9">
    <property type="entry name" value="ZN(2)-C6 FUNGAL-TYPE DOMAIN-CONTAINING PROTEIN"/>
    <property type="match status" value="1"/>
</dbReference>
<dbReference type="EMBL" id="BAUL01000330">
    <property type="protein sequence ID" value="GAD99831.1"/>
    <property type="molecule type" value="Genomic_DNA"/>
</dbReference>
<keyword evidence="4" id="KW-0539">Nucleus</keyword>
<proteinExistence type="predicted"/>
<evidence type="ECO:0000259" key="5">
    <source>
        <dbReference type="PROSITE" id="PS50048"/>
    </source>
</evidence>
<evidence type="ECO:0000256" key="1">
    <source>
        <dbReference type="ARBA" id="ARBA00023015"/>
    </source>
</evidence>
<evidence type="ECO:0000256" key="4">
    <source>
        <dbReference type="ARBA" id="ARBA00023242"/>
    </source>
</evidence>
<dbReference type="Proteomes" id="UP000018001">
    <property type="component" value="Unassembled WGS sequence"/>
</dbReference>
<dbReference type="InterPro" id="IPR036864">
    <property type="entry name" value="Zn2-C6_fun-type_DNA-bd_sf"/>
</dbReference>
<dbReference type="Pfam" id="PF00172">
    <property type="entry name" value="Zn_clus"/>
    <property type="match status" value="1"/>
</dbReference>
<dbReference type="AlphaFoldDB" id="V5GCP1"/>
<dbReference type="InterPro" id="IPR001138">
    <property type="entry name" value="Zn2Cys6_DnaBD"/>
</dbReference>